<dbReference type="Proteomes" id="UP000005326">
    <property type="component" value="Unassembled WGS sequence"/>
</dbReference>
<dbReference type="EMBL" id="ABCA03000051">
    <property type="protein sequence ID" value="EDS00103.1"/>
    <property type="molecule type" value="Genomic_DNA"/>
</dbReference>
<reference evidence="1" key="2">
    <citation type="submission" date="2014-06" db="EMBL/GenBank/DDBJ databases">
        <title>Draft genome sequence of Eubacterium siraeum (DSM 15702).</title>
        <authorList>
            <person name="Sudarsanam P."/>
            <person name="Ley R."/>
            <person name="Guruge J."/>
            <person name="Turnbaugh P.J."/>
            <person name="Mahowald M."/>
            <person name="Liep D."/>
            <person name="Gordon J."/>
        </authorList>
    </citation>
    <scope>NUCLEOTIDE SEQUENCE</scope>
    <source>
        <strain evidence="1">DSM 15702</strain>
    </source>
</reference>
<evidence type="ECO:0000313" key="1">
    <source>
        <dbReference type="EMBL" id="EDS00103.1"/>
    </source>
</evidence>
<dbReference type="AlphaFoldDB" id="B0MQC4"/>
<keyword evidence="2" id="KW-1185">Reference proteome</keyword>
<sequence length="58" mass="6465">MPVPSLEAGNKPKNWTTLMVMINYMTIISKPESTYIILVEGLYGTSKKAAQSFTLTRV</sequence>
<gene>
    <name evidence="1" type="ORF">EUBSIR_02040</name>
</gene>
<comment type="caution">
    <text evidence="1">The sequence shown here is derived from an EMBL/GenBank/DDBJ whole genome shotgun (WGS) entry which is preliminary data.</text>
</comment>
<proteinExistence type="predicted"/>
<organism evidence="1 2">
    <name type="scientific">[Eubacterium] siraeum DSM 15702</name>
    <dbReference type="NCBI Taxonomy" id="428128"/>
    <lineage>
        <taxon>Bacteria</taxon>
        <taxon>Bacillati</taxon>
        <taxon>Bacillota</taxon>
        <taxon>Clostridia</taxon>
        <taxon>Eubacteriales</taxon>
        <taxon>Oscillospiraceae</taxon>
        <taxon>Oscillospiraceae incertae sedis</taxon>
    </lineage>
</organism>
<protein>
    <submittedName>
        <fullName evidence="1">Uncharacterized protein</fullName>
    </submittedName>
</protein>
<reference evidence="1" key="1">
    <citation type="submission" date="2007-10" db="EMBL/GenBank/DDBJ databases">
        <authorList>
            <person name="Fulton L."/>
            <person name="Clifton S."/>
            <person name="Fulton B."/>
            <person name="Xu J."/>
            <person name="Minx P."/>
            <person name="Pepin K.H."/>
            <person name="Johnson M."/>
            <person name="Thiruvilangam P."/>
            <person name="Bhonagiri V."/>
            <person name="Nash W.E."/>
            <person name="Mardis E.R."/>
            <person name="Wilson R.K."/>
        </authorList>
    </citation>
    <scope>NUCLEOTIDE SEQUENCE [LARGE SCALE GENOMIC DNA]</scope>
    <source>
        <strain evidence="1">DSM 15702</strain>
    </source>
</reference>
<evidence type="ECO:0000313" key="2">
    <source>
        <dbReference type="Proteomes" id="UP000005326"/>
    </source>
</evidence>
<name>B0MQC4_9FIRM</name>
<accession>B0MQC4</accession>